<sequence length="218" mass="24573">MERQDLILNLHGELPSVPIDTAEQSFLPTLLSLHHRFPALRIILEHCTSAAAIEAVKSCGPTVAATITAHHLYLTKADWAGKDEQAGDPFCFCKPVAKTPEDRLALLRTAASGNPKFFWGRIKKREEPPAAGVFTQPYATQLVLDAFELGCEEGVLREEDVTREVLEGTFYRVEDERRERITIGKQDERIMQVLKDTEGATEVVPFRRGERTWSVTWK</sequence>
<protein>
    <submittedName>
        <fullName evidence="1">Dihydroorotase</fullName>
        <ecNumber evidence="1">3.5.2.3</ecNumber>
    </submittedName>
</protein>
<dbReference type="Proteomes" id="UP001172680">
    <property type="component" value="Unassembled WGS sequence"/>
</dbReference>
<name>A0ACC2Z1C0_9PEZI</name>
<organism evidence="1 2">
    <name type="scientific">Coniosporium tulheliwenetii</name>
    <dbReference type="NCBI Taxonomy" id="3383036"/>
    <lineage>
        <taxon>Eukaryota</taxon>
        <taxon>Fungi</taxon>
        <taxon>Dikarya</taxon>
        <taxon>Ascomycota</taxon>
        <taxon>Pezizomycotina</taxon>
        <taxon>Dothideomycetes</taxon>
        <taxon>Dothideomycetes incertae sedis</taxon>
        <taxon>Coniosporium</taxon>
    </lineage>
</organism>
<keyword evidence="2" id="KW-1185">Reference proteome</keyword>
<evidence type="ECO:0000313" key="2">
    <source>
        <dbReference type="Proteomes" id="UP001172680"/>
    </source>
</evidence>
<dbReference type="EC" id="3.5.2.3" evidence="1"/>
<evidence type="ECO:0000313" key="1">
    <source>
        <dbReference type="EMBL" id="KAJ9641022.1"/>
    </source>
</evidence>
<accession>A0ACC2Z1C0</accession>
<dbReference type="EMBL" id="JAPDRP010000016">
    <property type="protein sequence ID" value="KAJ9641022.1"/>
    <property type="molecule type" value="Genomic_DNA"/>
</dbReference>
<proteinExistence type="predicted"/>
<gene>
    <name evidence="1" type="primary">URA4</name>
    <name evidence="1" type="ORF">H2199_005690</name>
</gene>
<reference evidence="1" key="1">
    <citation type="submission" date="2022-10" db="EMBL/GenBank/DDBJ databases">
        <title>Culturing micro-colonial fungi from biological soil crusts in the Mojave desert and describing Neophaeococcomyces mojavensis, and introducing the new genera and species Taxawa tesnikishii.</title>
        <authorList>
            <person name="Kurbessoian T."/>
            <person name="Stajich J.E."/>
        </authorList>
    </citation>
    <scope>NUCLEOTIDE SEQUENCE</scope>
    <source>
        <strain evidence="1">JES_115</strain>
    </source>
</reference>
<comment type="caution">
    <text evidence="1">The sequence shown here is derived from an EMBL/GenBank/DDBJ whole genome shotgun (WGS) entry which is preliminary data.</text>
</comment>
<keyword evidence="1" id="KW-0378">Hydrolase</keyword>